<keyword evidence="5 7" id="KW-1133">Transmembrane helix</keyword>
<name>A0ABM1BWD9_LIMPO</name>
<keyword evidence="4" id="KW-0256">Endoplasmic reticulum</keyword>
<dbReference type="PANTHER" id="PTHR12906">
    <property type="entry name" value="PROTEIN C20ORF24 RAB5-INTERACTING PROTEIN"/>
    <property type="match status" value="1"/>
</dbReference>
<dbReference type="RefSeq" id="XP_013789954.1">
    <property type="nucleotide sequence ID" value="XM_013934500.2"/>
</dbReference>
<gene>
    <name evidence="9" type="primary">LOC106473826</name>
</gene>
<dbReference type="GeneID" id="106473826"/>
<dbReference type="PANTHER" id="PTHR12906:SF0">
    <property type="entry name" value="GEL COMPLEX SUBUNIT OPTI"/>
    <property type="match status" value="1"/>
</dbReference>
<evidence type="ECO:0000256" key="1">
    <source>
        <dbReference type="ARBA" id="ARBA00004477"/>
    </source>
</evidence>
<dbReference type="InterPro" id="IPR010742">
    <property type="entry name" value="RCAF1"/>
</dbReference>
<feature type="transmembrane region" description="Helical" evidence="7">
    <location>
        <begin position="104"/>
        <end position="123"/>
    </location>
</feature>
<keyword evidence="8" id="KW-1185">Reference proteome</keyword>
<evidence type="ECO:0000256" key="6">
    <source>
        <dbReference type="ARBA" id="ARBA00023136"/>
    </source>
</evidence>
<evidence type="ECO:0000256" key="2">
    <source>
        <dbReference type="ARBA" id="ARBA00009436"/>
    </source>
</evidence>
<evidence type="ECO:0000256" key="5">
    <source>
        <dbReference type="ARBA" id="ARBA00022989"/>
    </source>
</evidence>
<dbReference type="InterPro" id="IPR029008">
    <property type="entry name" value="EMC6-like"/>
</dbReference>
<evidence type="ECO:0000313" key="9">
    <source>
        <dbReference type="RefSeq" id="XP_013789954.1"/>
    </source>
</evidence>
<feature type="transmembrane region" description="Helical" evidence="7">
    <location>
        <begin position="65"/>
        <end position="83"/>
    </location>
</feature>
<comment type="similarity">
    <text evidence="2">Belongs to the EMC6 family.</text>
</comment>
<reference evidence="9" key="1">
    <citation type="submission" date="2025-08" db="UniProtKB">
        <authorList>
            <consortium name="RefSeq"/>
        </authorList>
    </citation>
    <scope>IDENTIFICATION</scope>
    <source>
        <tissue evidence="9">Muscle</tissue>
    </source>
</reference>
<dbReference type="Pfam" id="PF07019">
    <property type="entry name" value="EMC6"/>
    <property type="match status" value="1"/>
</dbReference>
<keyword evidence="6 7" id="KW-0472">Membrane</keyword>
<accession>A0ABM1BWD9</accession>
<organism evidence="8 9">
    <name type="scientific">Limulus polyphemus</name>
    <name type="common">Atlantic horseshoe crab</name>
    <dbReference type="NCBI Taxonomy" id="6850"/>
    <lineage>
        <taxon>Eukaryota</taxon>
        <taxon>Metazoa</taxon>
        <taxon>Ecdysozoa</taxon>
        <taxon>Arthropoda</taxon>
        <taxon>Chelicerata</taxon>
        <taxon>Merostomata</taxon>
        <taxon>Xiphosura</taxon>
        <taxon>Limulidae</taxon>
        <taxon>Limulus</taxon>
    </lineage>
</organism>
<proteinExistence type="inferred from homology"/>
<evidence type="ECO:0000256" key="7">
    <source>
        <dbReference type="SAM" id="Phobius"/>
    </source>
</evidence>
<evidence type="ECO:0000256" key="4">
    <source>
        <dbReference type="ARBA" id="ARBA00022824"/>
    </source>
</evidence>
<evidence type="ECO:0000313" key="8">
    <source>
        <dbReference type="Proteomes" id="UP000694941"/>
    </source>
</evidence>
<keyword evidence="3 7" id="KW-0812">Transmembrane</keyword>
<comment type="subcellular location">
    <subcellularLocation>
        <location evidence="1">Endoplasmic reticulum membrane</location>
        <topology evidence="1">Multi-pass membrane protein</topology>
    </subcellularLocation>
</comment>
<dbReference type="Proteomes" id="UP000694941">
    <property type="component" value="Unplaced"/>
</dbReference>
<evidence type="ECO:0000256" key="3">
    <source>
        <dbReference type="ARBA" id="ARBA00022692"/>
    </source>
</evidence>
<protein>
    <submittedName>
        <fullName evidence="9">Uncharacterized protein C20orf24 homolog</fullName>
    </submittedName>
</protein>
<sequence>MIQKRKPNERNGSVKNVLPSLWIRATTPGSKWPDKDEFLDIIYWARQVIGIIIGVSWGLLQVKGFIGISLFCLINALIVYIYTSIFHKVDEEEFGGLWELVKEGFMTSFAGFLVTWIMVYSTITYE</sequence>